<dbReference type="OrthoDB" id="408373at2759"/>
<dbReference type="STRING" id="331657.A0A4U0WID2"/>
<dbReference type="Proteomes" id="UP000308768">
    <property type="component" value="Unassembled WGS sequence"/>
</dbReference>
<dbReference type="InterPro" id="IPR050228">
    <property type="entry name" value="Carboxylesterase_BioH"/>
</dbReference>
<keyword evidence="3" id="KW-1185">Reference proteome</keyword>
<feature type="domain" description="AB hydrolase-1" evidence="1">
    <location>
        <begin position="83"/>
        <end position="317"/>
    </location>
</feature>
<organism evidence="2 3">
    <name type="scientific">Cryomyces minteri</name>
    <dbReference type="NCBI Taxonomy" id="331657"/>
    <lineage>
        <taxon>Eukaryota</taxon>
        <taxon>Fungi</taxon>
        <taxon>Dikarya</taxon>
        <taxon>Ascomycota</taxon>
        <taxon>Pezizomycotina</taxon>
        <taxon>Dothideomycetes</taxon>
        <taxon>Dothideomycetes incertae sedis</taxon>
        <taxon>Cryomyces</taxon>
    </lineage>
</organism>
<dbReference type="InterPro" id="IPR029058">
    <property type="entry name" value="AB_hydrolase_fold"/>
</dbReference>
<dbReference type="PANTHER" id="PTHR43194:SF2">
    <property type="entry name" value="PEROXISOMAL MEMBRANE PROTEIN LPX1"/>
    <property type="match status" value="1"/>
</dbReference>
<sequence>MNIKQEGIEVQGDQTAFAHWTHVWRRVLELLHDAHCGPTPADEEPQLDDDAIVGRYIYVKVPLWGRCKIFYEQSGTGDKSNSIVFLHTAGSDGRQYHGVMNDKRMLEKCNMIAFDLPAHGRSFPYEGYHPGNHTNNEESYVGCIAAVVKKLGLQKPIICGASMAGQVCLAVAIRAEEVGAGGTIPLQGSDYLNMQRQWYDRSPYVNQALFNPEWIYGMMSPTSPLVNRQLIWHLYSAQAYGIFHGDLDFYFGGWDGRSRMKDIDTKKCPVFMLTGEYDWSNTPAMSQATCDKIKGAKHSAMKGLGHFPATENPKVFVGYLIEAIDHIQKTRSQ</sequence>
<name>A0A4U0WID2_9PEZI</name>
<accession>A0A4U0WID2</accession>
<dbReference type="SUPFAM" id="SSF53474">
    <property type="entry name" value="alpha/beta-Hydrolases"/>
    <property type="match status" value="1"/>
</dbReference>
<evidence type="ECO:0000313" key="3">
    <source>
        <dbReference type="Proteomes" id="UP000308768"/>
    </source>
</evidence>
<dbReference type="Gene3D" id="3.40.50.1820">
    <property type="entry name" value="alpha/beta hydrolase"/>
    <property type="match status" value="1"/>
</dbReference>
<dbReference type="EMBL" id="NAJN01001765">
    <property type="protein sequence ID" value="TKA61315.1"/>
    <property type="molecule type" value="Genomic_DNA"/>
</dbReference>
<protein>
    <recommendedName>
        <fullName evidence="1">AB hydrolase-1 domain-containing protein</fullName>
    </recommendedName>
</protein>
<evidence type="ECO:0000313" key="2">
    <source>
        <dbReference type="EMBL" id="TKA61315.1"/>
    </source>
</evidence>
<reference evidence="2 3" key="1">
    <citation type="submission" date="2017-03" db="EMBL/GenBank/DDBJ databases">
        <title>Genomes of endolithic fungi from Antarctica.</title>
        <authorList>
            <person name="Coleine C."/>
            <person name="Masonjones S."/>
            <person name="Stajich J.E."/>
        </authorList>
    </citation>
    <scope>NUCLEOTIDE SEQUENCE [LARGE SCALE GENOMIC DNA]</scope>
    <source>
        <strain evidence="2 3">CCFEE 5187</strain>
    </source>
</reference>
<gene>
    <name evidence="2" type="ORF">B0A49_09893</name>
</gene>
<dbReference type="InterPro" id="IPR000073">
    <property type="entry name" value="AB_hydrolase_1"/>
</dbReference>
<evidence type="ECO:0000259" key="1">
    <source>
        <dbReference type="Pfam" id="PF12697"/>
    </source>
</evidence>
<comment type="caution">
    <text evidence="2">The sequence shown here is derived from an EMBL/GenBank/DDBJ whole genome shotgun (WGS) entry which is preliminary data.</text>
</comment>
<dbReference type="PANTHER" id="PTHR43194">
    <property type="entry name" value="HYDROLASE ALPHA/BETA FOLD FAMILY"/>
    <property type="match status" value="1"/>
</dbReference>
<dbReference type="AlphaFoldDB" id="A0A4U0WID2"/>
<dbReference type="Pfam" id="PF12697">
    <property type="entry name" value="Abhydrolase_6"/>
    <property type="match status" value="1"/>
</dbReference>
<proteinExistence type="predicted"/>